<dbReference type="PROSITE" id="PS50010">
    <property type="entry name" value="DH_2"/>
    <property type="match status" value="1"/>
</dbReference>
<dbReference type="PROSITE" id="PS50002">
    <property type="entry name" value="SH3"/>
    <property type="match status" value="1"/>
</dbReference>
<evidence type="ECO:0000256" key="2">
    <source>
        <dbReference type="ARBA" id="ARBA00022658"/>
    </source>
</evidence>
<dbReference type="SMART" id="SM00233">
    <property type="entry name" value="PH"/>
    <property type="match status" value="1"/>
</dbReference>
<comment type="caution">
    <text evidence="7">The sequence shown here is derived from an EMBL/GenBank/DDBJ whole genome shotgun (WGS) entry which is preliminary data.</text>
</comment>
<evidence type="ECO:0000259" key="4">
    <source>
        <dbReference type="PROSITE" id="PS50002"/>
    </source>
</evidence>
<dbReference type="InterPro" id="IPR001331">
    <property type="entry name" value="GDS_CDC24_CS"/>
</dbReference>
<dbReference type="PANTHER" id="PTHR45834">
    <property type="entry name" value="RHO GUANINE NUCLEOTIDE EXCHANGE FACTOR 9-RELATED"/>
    <property type="match status" value="1"/>
</dbReference>
<dbReference type="Gene3D" id="2.30.29.30">
    <property type="entry name" value="Pleckstrin-homology domain (PH domain)/Phosphotyrosine-binding domain (PTB)"/>
    <property type="match status" value="1"/>
</dbReference>
<evidence type="ECO:0000256" key="3">
    <source>
        <dbReference type="PROSITE-ProRule" id="PRU00192"/>
    </source>
</evidence>
<name>A0AA35SGA6_GEOBA</name>
<reference evidence="7" key="1">
    <citation type="submission" date="2023-03" db="EMBL/GenBank/DDBJ databases">
        <authorList>
            <person name="Steffen K."/>
            <person name="Cardenas P."/>
        </authorList>
    </citation>
    <scope>NUCLEOTIDE SEQUENCE</scope>
</reference>
<evidence type="ECO:0000313" key="8">
    <source>
        <dbReference type="Proteomes" id="UP001174909"/>
    </source>
</evidence>
<keyword evidence="1 3" id="KW-0728">SH3 domain</keyword>
<dbReference type="PROSITE" id="PS50003">
    <property type="entry name" value="PH_DOMAIN"/>
    <property type="match status" value="1"/>
</dbReference>
<dbReference type="Gene3D" id="2.30.30.40">
    <property type="entry name" value="SH3 Domains"/>
    <property type="match status" value="1"/>
</dbReference>
<dbReference type="InterPro" id="IPR001849">
    <property type="entry name" value="PH_domain"/>
</dbReference>
<feature type="domain" description="DH" evidence="6">
    <location>
        <begin position="197"/>
        <end position="381"/>
    </location>
</feature>
<dbReference type="CDD" id="cd01224">
    <property type="entry name" value="PH_Collybistin_ASEF"/>
    <property type="match status" value="1"/>
</dbReference>
<dbReference type="PROSITE" id="PS00741">
    <property type="entry name" value="DH_1"/>
    <property type="match status" value="1"/>
</dbReference>
<evidence type="ECO:0000256" key="1">
    <source>
        <dbReference type="ARBA" id="ARBA00022443"/>
    </source>
</evidence>
<dbReference type="SMART" id="SM00326">
    <property type="entry name" value="SH3"/>
    <property type="match status" value="1"/>
</dbReference>
<dbReference type="InterPro" id="IPR035899">
    <property type="entry name" value="DBL_dom_sf"/>
</dbReference>
<sequence length="595" mass="67905">MAQYCSDSDTDSYDGEEYSAVDDEVHSLVYFGHPLLAGGGTEEEEGEIYEMVGEDDYQFYAKNPDNLVVTSLMYADAVWDRVGTESDELSFNVGDVVEILDMSDDTWWQGNVQEKSGWFPSSFVRLRVAQDEEDEVYSVPPDAVQMVGATLPRISTMPAGDPAYATYSRSSHSNRRMTIRRKDSCPSLPRKLTPTEVRSKVVEEIINTERDYVKHLEDIIEGFLKKCRLNSKLFDRESVETIFSNLESLYEFQLDFLHQLEARVSPHHMEDSQIGEVFVACRRGFEVYSEYCNNHPHAVNEMCVLQKKEQYAFFFESCRLLRNLQNIPLEGFLLLPVQKICKYPLQLSELLKYTSEDHPDRAGVEAAVEAMRLVATHINEGKRRLENIGRIGKWQEGIDGWKGPDIVETSTEMIHSSELHKISKGHSQERHFFLFDNQLIYCKKEAIGGRLSYKGRLSMDKCQIIDLPDGQETHNGLPVRHAWKMDNKTKGKDYIIFSKSPEVKSKWMDAFRREKERVAQDKASGFSVSLKMKRAAAALCSSTTAAVSAAKRRKSFNKKQVLRVTALSESVDSGIRTKIEASPARERKGKFSIFF</sequence>
<dbReference type="Pfam" id="PF00621">
    <property type="entry name" value="RhoGEF"/>
    <property type="match status" value="1"/>
</dbReference>
<dbReference type="SMART" id="SM00325">
    <property type="entry name" value="RhoGEF"/>
    <property type="match status" value="1"/>
</dbReference>
<dbReference type="InterPro" id="IPR011993">
    <property type="entry name" value="PH-like_dom_sf"/>
</dbReference>
<dbReference type="Pfam" id="PF22697">
    <property type="entry name" value="SOS1_NGEF_PH"/>
    <property type="match status" value="1"/>
</dbReference>
<dbReference type="GO" id="GO:0035556">
    <property type="term" value="P:intracellular signal transduction"/>
    <property type="evidence" value="ECO:0007669"/>
    <property type="project" value="InterPro"/>
</dbReference>
<evidence type="ECO:0000259" key="5">
    <source>
        <dbReference type="PROSITE" id="PS50003"/>
    </source>
</evidence>
<dbReference type="Proteomes" id="UP001174909">
    <property type="component" value="Unassembled WGS sequence"/>
</dbReference>
<dbReference type="InterPro" id="IPR000219">
    <property type="entry name" value="DH_dom"/>
</dbReference>
<evidence type="ECO:0000313" key="7">
    <source>
        <dbReference type="EMBL" id="CAI8028597.1"/>
    </source>
</evidence>
<dbReference type="Pfam" id="PF00018">
    <property type="entry name" value="SH3_1"/>
    <property type="match status" value="1"/>
</dbReference>
<dbReference type="PANTHER" id="PTHR45834:SF3">
    <property type="entry name" value="RHO GUANINE NUCLEOTIDE EXCHANGE FACTOR 3, ISOFORM L"/>
    <property type="match status" value="1"/>
</dbReference>
<dbReference type="InterPro" id="IPR036028">
    <property type="entry name" value="SH3-like_dom_sf"/>
</dbReference>
<dbReference type="GO" id="GO:0005085">
    <property type="term" value="F:guanyl-nucleotide exchange factor activity"/>
    <property type="evidence" value="ECO:0007669"/>
    <property type="project" value="UniProtKB-KW"/>
</dbReference>
<organism evidence="7 8">
    <name type="scientific">Geodia barretti</name>
    <name type="common">Barrett's horny sponge</name>
    <dbReference type="NCBI Taxonomy" id="519541"/>
    <lineage>
        <taxon>Eukaryota</taxon>
        <taxon>Metazoa</taxon>
        <taxon>Porifera</taxon>
        <taxon>Demospongiae</taxon>
        <taxon>Heteroscleromorpha</taxon>
        <taxon>Tetractinellida</taxon>
        <taxon>Astrophorina</taxon>
        <taxon>Geodiidae</taxon>
        <taxon>Geodia</taxon>
    </lineage>
</organism>
<dbReference type="GO" id="GO:0005829">
    <property type="term" value="C:cytosol"/>
    <property type="evidence" value="ECO:0007669"/>
    <property type="project" value="TreeGrafter"/>
</dbReference>
<dbReference type="Gene3D" id="1.20.900.10">
    <property type="entry name" value="Dbl homology (DH) domain"/>
    <property type="match status" value="1"/>
</dbReference>
<proteinExistence type="predicted"/>
<dbReference type="InterPro" id="IPR055251">
    <property type="entry name" value="SOS1_NGEF_PH"/>
</dbReference>
<feature type="domain" description="PH" evidence="5">
    <location>
        <begin position="412"/>
        <end position="516"/>
    </location>
</feature>
<gene>
    <name evidence="7" type="ORF">GBAR_LOCUS16299</name>
</gene>
<dbReference type="SUPFAM" id="SSF50044">
    <property type="entry name" value="SH3-domain"/>
    <property type="match status" value="1"/>
</dbReference>
<dbReference type="CDD" id="cd00160">
    <property type="entry name" value="RhoGEF"/>
    <property type="match status" value="1"/>
</dbReference>
<protein>
    <submittedName>
        <fullName evidence="7">Spermatogenesis-associated protein 13</fullName>
    </submittedName>
</protein>
<dbReference type="AlphaFoldDB" id="A0AA35SGA6"/>
<dbReference type="SUPFAM" id="SSF48065">
    <property type="entry name" value="DBL homology domain (DH-domain)"/>
    <property type="match status" value="1"/>
</dbReference>
<dbReference type="PRINTS" id="PR00452">
    <property type="entry name" value="SH3DOMAIN"/>
</dbReference>
<feature type="domain" description="SH3" evidence="4">
    <location>
        <begin position="70"/>
        <end position="129"/>
    </location>
</feature>
<evidence type="ECO:0000259" key="6">
    <source>
        <dbReference type="PROSITE" id="PS50010"/>
    </source>
</evidence>
<dbReference type="SUPFAM" id="SSF50729">
    <property type="entry name" value="PH domain-like"/>
    <property type="match status" value="1"/>
</dbReference>
<accession>A0AA35SGA6</accession>
<dbReference type="InterPro" id="IPR001452">
    <property type="entry name" value="SH3_domain"/>
</dbReference>
<keyword evidence="8" id="KW-1185">Reference proteome</keyword>
<dbReference type="EMBL" id="CASHTH010002350">
    <property type="protein sequence ID" value="CAI8028597.1"/>
    <property type="molecule type" value="Genomic_DNA"/>
</dbReference>
<dbReference type="InterPro" id="IPR053086">
    <property type="entry name" value="RhoGEF_domain"/>
</dbReference>
<keyword evidence="2" id="KW-0344">Guanine-nucleotide releasing factor</keyword>